<keyword evidence="7" id="KW-1185">Reference proteome</keyword>
<dbReference type="Proteomes" id="UP000196158">
    <property type="component" value="Unassembled WGS sequence"/>
</dbReference>
<dbReference type="PANTHER" id="PTHR12652:SF50">
    <property type="entry name" value="PEROXIN 11"/>
    <property type="match status" value="1"/>
</dbReference>
<dbReference type="AlphaFoldDB" id="A0A1X7RA06"/>
<gene>
    <name evidence="6" type="ORF">KASA_0G00176G</name>
</gene>
<evidence type="ECO:0000313" key="7">
    <source>
        <dbReference type="Proteomes" id="UP000196158"/>
    </source>
</evidence>
<dbReference type="GO" id="GO:0005778">
    <property type="term" value="C:peroxisomal membrane"/>
    <property type="evidence" value="ECO:0007669"/>
    <property type="project" value="UniProtKB-SubCell"/>
</dbReference>
<keyword evidence="5" id="KW-0812">Transmembrane</keyword>
<dbReference type="STRING" id="1789683.A0A1X7RA06"/>
<comment type="subcellular location">
    <subcellularLocation>
        <location evidence="4">Peroxisome membrane</location>
    </subcellularLocation>
</comment>
<keyword evidence="5" id="KW-1133">Transmembrane helix</keyword>
<evidence type="ECO:0000256" key="4">
    <source>
        <dbReference type="ARBA" id="ARBA00046271"/>
    </source>
</evidence>
<dbReference type="OrthoDB" id="411017at2759"/>
<sequence length="215" mass="25366">MNASIDKFIKFTNITDVREKLLRWTQFLIVLLIAWFPRIKVLPQLKLQILIIRKVLRCFKPLHHANVAQKNYKTNSNALLILKNIFFMLYLGLDQIVLLRMVNMLPTNPLTLQLAPKFANLFWLTALSIDIRINLNNMKVMDDDLIQNKSKENRNLQRIQTSQKQYNALRKIVWDIMDSYIVSTYLNYMKPYNTLVGIFGMTTSMLALQDIWQKC</sequence>
<proteinExistence type="predicted"/>
<dbReference type="PANTHER" id="PTHR12652">
    <property type="entry name" value="PEROXISOMAL BIOGENESIS FACTOR 11"/>
    <property type="match status" value="1"/>
</dbReference>
<name>A0A1X7RA06_9SACH</name>
<protein>
    <submittedName>
        <fullName evidence="6">Similar to Saccharomyces cerevisiae YOL147C PEX11 Peroxisomal membrane protein required for medium-chain fatty acid oxidation and peroxisome proliferation</fullName>
    </submittedName>
</protein>
<dbReference type="EMBL" id="FXLY01000012">
    <property type="protein sequence ID" value="SMN22434.1"/>
    <property type="molecule type" value="Genomic_DNA"/>
</dbReference>
<accession>A0A1X7RA06</accession>
<feature type="transmembrane region" description="Helical" evidence="5">
    <location>
        <begin position="21"/>
        <end position="37"/>
    </location>
</feature>
<keyword evidence="2 5" id="KW-0472">Membrane</keyword>
<keyword evidence="1" id="KW-0962">Peroxisome biogenesis</keyword>
<keyword evidence="3" id="KW-0576">Peroxisome</keyword>
<dbReference type="GO" id="GO:0016559">
    <property type="term" value="P:peroxisome fission"/>
    <property type="evidence" value="ECO:0007669"/>
    <property type="project" value="InterPro"/>
</dbReference>
<reference evidence="6 7" key="1">
    <citation type="submission" date="2017-04" db="EMBL/GenBank/DDBJ databases">
        <authorList>
            <person name="Afonso C.L."/>
            <person name="Miller P.J."/>
            <person name="Scott M.A."/>
            <person name="Spackman E."/>
            <person name="Goraichik I."/>
            <person name="Dimitrov K.M."/>
            <person name="Suarez D.L."/>
            <person name="Swayne D.E."/>
        </authorList>
    </citation>
    <scope>NUCLEOTIDE SEQUENCE [LARGE SCALE GENOMIC DNA]</scope>
</reference>
<evidence type="ECO:0000256" key="5">
    <source>
        <dbReference type="SAM" id="Phobius"/>
    </source>
</evidence>
<evidence type="ECO:0000313" key="6">
    <source>
        <dbReference type="EMBL" id="SMN22434.1"/>
    </source>
</evidence>
<evidence type="ECO:0000256" key="1">
    <source>
        <dbReference type="ARBA" id="ARBA00022593"/>
    </source>
</evidence>
<organism evidence="6 7">
    <name type="scientific">Maudiozyma saulgeensis</name>
    <dbReference type="NCBI Taxonomy" id="1789683"/>
    <lineage>
        <taxon>Eukaryota</taxon>
        <taxon>Fungi</taxon>
        <taxon>Dikarya</taxon>
        <taxon>Ascomycota</taxon>
        <taxon>Saccharomycotina</taxon>
        <taxon>Saccharomycetes</taxon>
        <taxon>Saccharomycetales</taxon>
        <taxon>Saccharomycetaceae</taxon>
        <taxon>Maudiozyma</taxon>
    </lineage>
</organism>
<dbReference type="InterPro" id="IPR008733">
    <property type="entry name" value="PEX11"/>
</dbReference>
<evidence type="ECO:0000256" key="2">
    <source>
        <dbReference type="ARBA" id="ARBA00023136"/>
    </source>
</evidence>
<dbReference type="Pfam" id="PF05648">
    <property type="entry name" value="PEX11"/>
    <property type="match status" value="1"/>
</dbReference>
<evidence type="ECO:0000256" key="3">
    <source>
        <dbReference type="ARBA" id="ARBA00023140"/>
    </source>
</evidence>